<dbReference type="PANTHER" id="PTHR36918">
    <property type="match status" value="1"/>
</dbReference>
<dbReference type="GO" id="GO:0005737">
    <property type="term" value="C:cytoplasm"/>
    <property type="evidence" value="ECO:0007669"/>
    <property type="project" value="UniProtKB-SubCell"/>
</dbReference>
<dbReference type="GO" id="GO:0051082">
    <property type="term" value="F:unfolded protein binding"/>
    <property type="evidence" value="ECO:0007669"/>
    <property type="project" value="InterPro"/>
</dbReference>
<dbReference type="InterPro" id="IPR035958">
    <property type="entry name" value="SecB-like_sf"/>
</dbReference>
<keyword evidence="6" id="KW-0963">Cytoplasm</keyword>
<gene>
    <name evidence="6" type="primary">secB</name>
    <name evidence="7" type="ORF">SAMN06295920_102289</name>
</gene>
<reference evidence="8" key="1">
    <citation type="submission" date="2017-02" db="EMBL/GenBank/DDBJ databases">
        <authorList>
            <person name="Varghese N."/>
            <person name="Submissions S."/>
        </authorList>
    </citation>
    <scope>NUCLEOTIDE SEQUENCE [LARGE SCALE GENOMIC DNA]</scope>
    <source>
        <strain evidence="8">UM2</strain>
    </source>
</reference>
<dbReference type="GO" id="GO:0015031">
    <property type="term" value="P:protein transport"/>
    <property type="evidence" value="ECO:0007669"/>
    <property type="project" value="UniProtKB-UniRule"/>
</dbReference>
<comment type="similarity">
    <text evidence="1 6">Belongs to the SecB family.</text>
</comment>
<dbReference type="OrthoDB" id="9795145at2"/>
<dbReference type="Proteomes" id="UP000189818">
    <property type="component" value="Unassembled WGS sequence"/>
</dbReference>
<dbReference type="HAMAP" id="MF_00821">
    <property type="entry name" value="SecB"/>
    <property type="match status" value="1"/>
</dbReference>
<dbReference type="STRING" id="439228.SAMN06295920_102289"/>
<comment type="subunit">
    <text evidence="6">Homotetramer, a dimer of dimers. One homotetramer interacts with 1 SecA dimer.</text>
</comment>
<dbReference type="PANTHER" id="PTHR36918:SF1">
    <property type="entry name" value="PROTEIN-EXPORT PROTEIN SECB"/>
    <property type="match status" value="1"/>
</dbReference>
<accession>A0A1T5AWS0</accession>
<dbReference type="AlphaFoldDB" id="A0A1T5AWS0"/>
<dbReference type="SUPFAM" id="SSF54611">
    <property type="entry name" value="SecB-like"/>
    <property type="match status" value="1"/>
</dbReference>
<keyword evidence="4 6" id="KW-0811">Translocation</keyword>
<evidence type="ECO:0000256" key="3">
    <source>
        <dbReference type="ARBA" id="ARBA00022927"/>
    </source>
</evidence>
<dbReference type="GO" id="GO:0051262">
    <property type="term" value="P:protein tetramerization"/>
    <property type="evidence" value="ECO:0007669"/>
    <property type="project" value="InterPro"/>
</dbReference>
<comment type="subcellular location">
    <subcellularLocation>
        <location evidence="6">Cytoplasm</location>
    </subcellularLocation>
</comment>
<dbReference type="Pfam" id="PF02556">
    <property type="entry name" value="SecB"/>
    <property type="match status" value="1"/>
</dbReference>
<keyword evidence="2 6" id="KW-0813">Transport</keyword>
<dbReference type="NCBIfam" id="TIGR00809">
    <property type="entry name" value="secB"/>
    <property type="match status" value="1"/>
</dbReference>
<sequence length="166" mass="17973">MSEETGAADTLTNGEDHLPQVALIAQYVKDLSFENPSAPGIYQAPEQPKIDVQFNIGSQLAGEDVYEVALKIEIKATQGDLTAYAVELVYAGLFGIRNVPEEHLAPFLLAEAPRLLFPFARRVAADAIRDGNFPSLVLEPIDFGALYMQQAEQQNALAESQPAGEA</sequence>
<evidence type="ECO:0000256" key="5">
    <source>
        <dbReference type="ARBA" id="ARBA00023186"/>
    </source>
</evidence>
<protein>
    <recommendedName>
        <fullName evidence="6">Protein-export protein SecB</fullName>
    </recommendedName>
</protein>
<evidence type="ECO:0000256" key="2">
    <source>
        <dbReference type="ARBA" id="ARBA00022448"/>
    </source>
</evidence>
<dbReference type="RefSeq" id="WP_079647042.1">
    <property type="nucleotide sequence ID" value="NZ_FUYM01000002.1"/>
</dbReference>
<organism evidence="7 8">
    <name type="scientific">Rhizorhabdus histidinilytica</name>
    <dbReference type="NCBI Taxonomy" id="439228"/>
    <lineage>
        <taxon>Bacteria</taxon>
        <taxon>Pseudomonadati</taxon>
        <taxon>Pseudomonadota</taxon>
        <taxon>Alphaproteobacteria</taxon>
        <taxon>Sphingomonadales</taxon>
        <taxon>Sphingomonadaceae</taxon>
        <taxon>Rhizorhabdus</taxon>
    </lineage>
</organism>
<dbReference type="PRINTS" id="PR01594">
    <property type="entry name" value="SECBCHAPRONE"/>
</dbReference>
<dbReference type="Gene3D" id="3.10.420.10">
    <property type="entry name" value="SecB-like"/>
    <property type="match status" value="1"/>
</dbReference>
<comment type="function">
    <text evidence="6">One of the proteins required for the normal export of preproteins out of the cell cytoplasm. It is a molecular chaperone that binds to a subset of precursor proteins, maintaining them in a translocation-competent state. It also specifically binds to its receptor SecA.</text>
</comment>
<evidence type="ECO:0000313" key="8">
    <source>
        <dbReference type="Proteomes" id="UP000189818"/>
    </source>
</evidence>
<evidence type="ECO:0000256" key="6">
    <source>
        <dbReference type="HAMAP-Rule" id="MF_00821"/>
    </source>
</evidence>
<evidence type="ECO:0000256" key="1">
    <source>
        <dbReference type="ARBA" id="ARBA00009990"/>
    </source>
</evidence>
<dbReference type="InterPro" id="IPR003708">
    <property type="entry name" value="SecB"/>
</dbReference>
<name>A0A1T5AWS0_9SPHN</name>
<evidence type="ECO:0000313" key="7">
    <source>
        <dbReference type="EMBL" id="SKB39438.1"/>
    </source>
</evidence>
<dbReference type="GO" id="GO:0006457">
    <property type="term" value="P:protein folding"/>
    <property type="evidence" value="ECO:0007669"/>
    <property type="project" value="UniProtKB-UniRule"/>
</dbReference>
<keyword evidence="8" id="KW-1185">Reference proteome</keyword>
<dbReference type="EMBL" id="FUYM01000002">
    <property type="protein sequence ID" value="SKB39438.1"/>
    <property type="molecule type" value="Genomic_DNA"/>
</dbReference>
<keyword evidence="5 6" id="KW-0143">Chaperone</keyword>
<proteinExistence type="inferred from homology"/>
<evidence type="ECO:0000256" key="4">
    <source>
        <dbReference type="ARBA" id="ARBA00023010"/>
    </source>
</evidence>
<keyword evidence="3 6" id="KW-0653">Protein transport</keyword>
<dbReference type="NCBIfam" id="NF004392">
    <property type="entry name" value="PRK05751.1-3"/>
    <property type="match status" value="1"/>
</dbReference>